<dbReference type="GO" id="GO:0006355">
    <property type="term" value="P:regulation of DNA-templated transcription"/>
    <property type="evidence" value="ECO:0007669"/>
    <property type="project" value="InterPro"/>
</dbReference>
<dbReference type="InterPro" id="IPR000792">
    <property type="entry name" value="Tscrpt_reg_LuxR_C"/>
</dbReference>
<dbReference type="AlphaFoldDB" id="A0A927K680"/>
<keyword evidence="3" id="KW-0804">Transcription</keyword>
<accession>A0A927K680</accession>
<reference evidence="5" key="1">
    <citation type="submission" date="2020-09" db="EMBL/GenBank/DDBJ databases">
        <title>Nocardioides sp. strain MJB4 16S ribosomal RNA gene Genome sequencing and assembly.</title>
        <authorList>
            <person name="Kim I."/>
        </authorList>
    </citation>
    <scope>NUCLEOTIDE SEQUENCE</scope>
    <source>
        <strain evidence="5">MJB4</strain>
    </source>
</reference>
<protein>
    <submittedName>
        <fullName evidence="5">Helix-turn-helix transcriptional regulator</fullName>
    </submittedName>
</protein>
<dbReference type="InterPro" id="IPR016032">
    <property type="entry name" value="Sig_transdc_resp-reg_C-effctor"/>
</dbReference>
<dbReference type="CDD" id="cd06170">
    <property type="entry name" value="LuxR_C_like"/>
    <property type="match status" value="1"/>
</dbReference>
<comment type="caution">
    <text evidence="5">The sequence shown here is derived from an EMBL/GenBank/DDBJ whole genome shotgun (WGS) entry which is preliminary data.</text>
</comment>
<evidence type="ECO:0000256" key="3">
    <source>
        <dbReference type="ARBA" id="ARBA00023163"/>
    </source>
</evidence>
<keyword evidence="1" id="KW-0805">Transcription regulation</keyword>
<gene>
    <name evidence="5" type="ORF">IE331_03015</name>
</gene>
<dbReference type="SMART" id="SM00421">
    <property type="entry name" value="HTH_LUXR"/>
    <property type="match status" value="1"/>
</dbReference>
<feature type="domain" description="HTH luxR-type" evidence="4">
    <location>
        <begin position="174"/>
        <end position="239"/>
    </location>
</feature>
<dbReference type="InterPro" id="IPR036388">
    <property type="entry name" value="WH-like_DNA-bd_sf"/>
</dbReference>
<evidence type="ECO:0000259" key="4">
    <source>
        <dbReference type="PROSITE" id="PS50043"/>
    </source>
</evidence>
<evidence type="ECO:0000256" key="2">
    <source>
        <dbReference type="ARBA" id="ARBA00023125"/>
    </source>
</evidence>
<dbReference type="Gene3D" id="1.10.10.10">
    <property type="entry name" value="Winged helix-like DNA-binding domain superfamily/Winged helix DNA-binding domain"/>
    <property type="match status" value="1"/>
</dbReference>
<dbReference type="PROSITE" id="PS50043">
    <property type="entry name" value="HTH_LUXR_2"/>
    <property type="match status" value="1"/>
</dbReference>
<dbReference type="PRINTS" id="PR00038">
    <property type="entry name" value="HTHLUXR"/>
</dbReference>
<name>A0A927K680_9ACTN</name>
<dbReference type="PROSITE" id="PS00622">
    <property type="entry name" value="HTH_LUXR_1"/>
    <property type="match status" value="1"/>
</dbReference>
<keyword evidence="2" id="KW-0238">DNA-binding</keyword>
<dbReference type="Proteomes" id="UP000616839">
    <property type="component" value="Unassembled WGS sequence"/>
</dbReference>
<dbReference type="GO" id="GO:0003677">
    <property type="term" value="F:DNA binding"/>
    <property type="evidence" value="ECO:0007669"/>
    <property type="project" value="UniProtKB-KW"/>
</dbReference>
<keyword evidence="6" id="KW-1185">Reference proteome</keyword>
<dbReference type="SUPFAM" id="SSF46894">
    <property type="entry name" value="C-terminal effector domain of the bipartite response regulators"/>
    <property type="match status" value="1"/>
</dbReference>
<sequence length="243" mass="26990">MDDTRTFLDLSRRLSTRPDRPDFLAAAGRELTALFGADAVLWTEIDFGAGRVEASRDGLVDPLLAVGLARHGRAHPSILSYLAEPSDLRPRRVSDLVPDRVWRSTAVYDEVFRAVGGRFQLSLVVDLVAPVRGNGWTLLRDTGEFSDRELELARRLLPVLTTLELMYRRLPRRPVGGDGALTRREVEVLRLVSTGLKADVVGRLLGIAPSTVRKHLEHAYEKLQAHDRVSALNRARAYGLVPG</sequence>
<evidence type="ECO:0000313" key="6">
    <source>
        <dbReference type="Proteomes" id="UP000616839"/>
    </source>
</evidence>
<organism evidence="5 6">
    <name type="scientific">Nocardioides donggukensis</name>
    <dbReference type="NCBI Taxonomy" id="2774019"/>
    <lineage>
        <taxon>Bacteria</taxon>
        <taxon>Bacillati</taxon>
        <taxon>Actinomycetota</taxon>
        <taxon>Actinomycetes</taxon>
        <taxon>Propionibacteriales</taxon>
        <taxon>Nocardioidaceae</taxon>
        <taxon>Nocardioides</taxon>
    </lineage>
</organism>
<evidence type="ECO:0000313" key="5">
    <source>
        <dbReference type="EMBL" id="MBD8868586.1"/>
    </source>
</evidence>
<proteinExistence type="predicted"/>
<dbReference type="Pfam" id="PF00196">
    <property type="entry name" value="GerE"/>
    <property type="match status" value="1"/>
</dbReference>
<evidence type="ECO:0000256" key="1">
    <source>
        <dbReference type="ARBA" id="ARBA00023015"/>
    </source>
</evidence>
<dbReference type="RefSeq" id="WP_192140344.1">
    <property type="nucleotide sequence ID" value="NZ_JACYXZ010000001.1"/>
</dbReference>
<dbReference type="PANTHER" id="PTHR44688:SF16">
    <property type="entry name" value="DNA-BINDING TRANSCRIPTIONAL ACTIVATOR DEVR_DOSR"/>
    <property type="match status" value="1"/>
</dbReference>
<dbReference type="EMBL" id="JACYXZ010000001">
    <property type="protein sequence ID" value="MBD8868586.1"/>
    <property type="molecule type" value="Genomic_DNA"/>
</dbReference>
<dbReference type="PANTHER" id="PTHR44688">
    <property type="entry name" value="DNA-BINDING TRANSCRIPTIONAL ACTIVATOR DEVR_DOSR"/>
    <property type="match status" value="1"/>
</dbReference>